<dbReference type="PANTHER" id="PTHR30111:SF1">
    <property type="entry name" value="33 KDA CHAPERONIN"/>
    <property type="match status" value="1"/>
</dbReference>
<evidence type="ECO:0000313" key="7">
    <source>
        <dbReference type="EMBL" id="MBB6218265.1"/>
    </source>
</evidence>
<keyword evidence="5 6" id="KW-0676">Redox-active center</keyword>
<evidence type="ECO:0000256" key="5">
    <source>
        <dbReference type="ARBA" id="ARBA00023284"/>
    </source>
</evidence>
<dbReference type="NCBIfam" id="NF001033">
    <property type="entry name" value="PRK00114.1"/>
    <property type="match status" value="1"/>
</dbReference>
<dbReference type="EMBL" id="JACHEN010000035">
    <property type="protein sequence ID" value="MBB6218265.1"/>
    <property type="molecule type" value="Genomic_DNA"/>
</dbReference>
<dbReference type="SUPFAM" id="SSF118352">
    <property type="entry name" value="HSP33 redox switch-like"/>
    <property type="match status" value="1"/>
</dbReference>
<dbReference type="AlphaFoldDB" id="A0A841L7M2"/>
<evidence type="ECO:0000256" key="4">
    <source>
        <dbReference type="ARBA" id="ARBA00023186"/>
    </source>
</evidence>
<dbReference type="PANTHER" id="PTHR30111">
    <property type="entry name" value="33 KDA CHAPERONIN"/>
    <property type="match status" value="1"/>
</dbReference>
<dbReference type="SUPFAM" id="SSF64397">
    <property type="entry name" value="Hsp33 domain"/>
    <property type="match status" value="1"/>
</dbReference>
<dbReference type="PIRSF" id="PIRSF005261">
    <property type="entry name" value="Heat_shock_Hsp33"/>
    <property type="match status" value="1"/>
</dbReference>
<sequence>MKNYVVRAVAANQGIRAFAAITTDMVERARQIHDATPVATAALGRTLTAGAMMGVMLKGDHDKISIQIKGDGPLKQILVAADSKGNVKGYVANPFVDIPLREDGKLDVGSAVGKDGKIVVIKDLGLKEPYIGQLELTSGEIAEDITAYFAVSEQQPSAVALGVLIDRDQTVKASGGFIIQPLPGVRDEIITIIEDRLSYMPPITEIIDGKKSAEEVLEMILDGMDVEILEKKEIHLNCDCSVERLEKALMSIGAKDLKEVIDEDGQAELTCHFCNTKYHFDREHLERLYAEATR</sequence>
<reference evidence="7 8" key="1">
    <citation type="submission" date="2020-08" db="EMBL/GenBank/DDBJ databases">
        <title>Genomic Encyclopedia of Type Strains, Phase IV (KMG-IV): sequencing the most valuable type-strain genomes for metagenomic binning, comparative biology and taxonomic classification.</title>
        <authorList>
            <person name="Goeker M."/>
        </authorList>
    </citation>
    <scope>NUCLEOTIDE SEQUENCE [LARGE SCALE GENOMIC DNA]</scope>
    <source>
        <strain evidence="7 8">DSM 103526</strain>
    </source>
</reference>
<dbReference type="GO" id="GO:0051082">
    <property type="term" value="F:unfolded protein binding"/>
    <property type="evidence" value="ECO:0007669"/>
    <property type="project" value="UniProtKB-UniRule"/>
</dbReference>
<feature type="disulfide bond" description="Redox-active" evidence="6">
    <location>
        <begin position="271"/>
        <end position="274"/>
    </location>
</feature>
<keyword evidence="4 6" id="KW-0143">Chaperone</keyword>
<protein>
    <recommendedName>
        <fullName evidence="6">33 kDa chaperonin</fullName>
    </recommendedName>
    <alternativeName>
        <fullName evidence="6">Heat shock protein 33 homolog</fullName>
        <shortName evidence="6">HSP33</shortName>
    </alternativeName>
</protein>
<dbReference type="Gene3D" id="3.55.30.10">
    <property type="entry name" value="Hsp33 domain"/>
    <property type="match status" value="1"/>
</dbReference>
<dbReference type="Gene3D" id="3.90.1280.10">
    <property type="entry name" value="HSP33 redox switch-like"/>
    <property type="match status" value="1"/>
</dbReference>
<evidence type="ECO:0000256" key="2">
    <source>
        <dbReference type="ARBA" id="ARBA00022833"/>
    </source>
</evidence>
<evidence type="ECO:0000256" key="3">
    <source>
        <dbReference type="ARBA" id="ARBA00023157"/>
    </source>
</evidence>
<comment type="subcellular location">
    <subcellularLocation>
        <location evidence="6">Cytoplasm</location>
    </subcellularLocation>
</comment>
<feature type="disulfide bond" description="Redox-active" evidence="6">
    <location>
        <begin position="238"/>
        <end position="240"/>
    </location>
</feature>
<dbReference type="HAMAP" id="MF_00117">
    <property type="entry name" value="HslO"/>
    <property type="match status" value="1"/>
</dbReference>
<proteinExistence type="inferred from homology"/>
<dbReference type="InterPro" id="IPR016153">
    <property type="entry name" value="Heat_shock_Hsp33_N"/>
</dbReference>
<name>A0A841L7M2_9FIRM</name>
<accession>A0A841L7M2</accession>
<comment type="function">
    <text evidence="6">Redox regulated molecular chaperone. Protects both thermally unfolding and oxidatively damaged proteins from irreversible aggregation. Plays an important role in the bacterial defense system toward oxidative stress.</text>
</comment>
<dbReference type="GO" id="GO:0044183">
    <property type="term" value="F:protein folding chaperone"/>
    <property type="evidence" value="ECO:0007669"/>
    <property type="project" value="TreeGrafter"/>
</dbReference>
<dbReference type="CDD" id="cd00498">
    <property type="entry name" value="Hsp33"/>
    <property type="match status" value="1"/>
</dbReference>
<evidence type="ECO:0000313" key="8">
    <source>
        <dbReference type="Proteomes" id="UP000579281"/>
    </source>
</evidence>
<keyword evidence="8" id="KW-1185">Reference proteome</keyword>
<evidence type="ECO:0000256" key="1">
    <source>
        <dbReference type="ARBA" id="ARBA00022490"/>
    </source>
</evidence>
<evidence type="ECO:0000256" key="6">
    <source>
        <dbReference type="HAMAP-Rule" id="MF_00117"/>
    </source>
</evidence>
<keyword evidence="1 6" id="KW-0963">Cytoplasm</keyword>
<comment type="similarity">
    <text evidence="6">Belongs to the HSP33 family.</text>
</comment>
<keyword evidence="3 6" id="KW-1015">Disulfide bond</keyword>
<organism evidence="7 8">
    <name type="scientific">Anaerosolibacter carboniphilus</name>
    <dbReference type="NCBI Taxonomy" id="1417629"/>
    <lineage>
        <taxon>Bacteria</taxon>
        <taxon>Bacillati</taxon>
        <taxon>Bacillota</taxon>
        <taxon>Clostridia</taxon>
        <taxon>Peptostreptococcales</taxon>
        <taxon>Thermotaleaceae</taxon>
        <taxon>Anaerosolibacter</taxon>
    </lineage>
</organism>
<keyword evidence="2 6" id="KW-0862">Zinc</keyword>
<dbReference type="InterPro" id="IPR000397">
    <property type="entry name" value="Heat_shock_Hsp33"/>
</dbReference>
<comment type="PTM">
    <text evidence="6">Under oxidizing conditions two disulfide bonds are formed involving the reactive cysteines. Under reducing conditions zinc is bound to the reactive cysteines and the protein is inactive.</text>
</comment>
<dbReference type="Proteomes" id="UP000579281">
    <property type="component" value="Unassembled WGS sequence"/>
</dbReference>
<dbReference type="GO" id="GO:0042026">
    <property type="term" value="P:protein refolding"/>
    <property type="evidence" value="ECO:0007669"/>
    <property type="project" value="TreeGrafter"/>
</dbReference>
<gene>
    <name evidence="6" type="primary">hslO</name>
    <name evidence="7" type="ORF">HNQ80_004424</name>
</gene>
<dbReference type="GO" id="GO:0005737">
    <property type="term" value="C:cytoplasm"/>
    <property type="evidence" value="ECO:0007669"/>
    <property type="project" value="UniProtKB-SubCell"/>
</dbReference>
<dbReference type="RefSeq" id="WP_184312756.1">
    <property type="nucleotide sequence ID" value="NZ_JACHEN010000035.1"/>
</dbReference>
<comment type="caution">
    <text evidence="7">The sequence shown here is derived from an EMBL/GenBank/DDBJ whole genome shotgun (WGS) entry which is preliminary data.</text>
</comment>
<dbReference type="Pfam" id="PF01430">
    <property type="entry name" value="HSP33"/>
    <property type="match status" value="1"/>
</dbReference>
<dbReference type="InterPro" id="IPR016154">
    <property type="entry name" value="Heat_shock_Hsp33_C"/>
</dbReference>